<dbReference type="GO" id="GO:0015035">
    <property type="term" value="F:protein-disulfide reductase activity"/>
    <property type="evidence" value="ECO:0007669"/>
    <property type="project" value="TreeGrafter"/>
</dbReference>
<feature type="transmembrane region" description="Helical" evidence="6">
    <location>
        <begin position="266"/>
        <end position="287"/>
    </location>
</feature>
<dbReference type="GO" id="GO:0016020">
    <property type="term" value="C:membrane"/>
    <property type="evidence" value="ECO:0007669"/>
    <property type="project" value="UniProtKB-SubCell"/>
</dbReference>
<evidence type="ECO:0000256" key="2">
    <source>
        <dbReference type="ARBA" id="ARBA00022692"/>
    </source>
</evidence>
<dbReference type="PROSITE" id="PS50206">
    <property type="entry name" value="RHODANESE_3"/>
    <property type="match status" value="1"/>
</dbReference>
<feature type="transmembrane region" description="Helical" evidence="6">
    <location>
        <begin position="240"/>
        <end position="260"/>
    </location>
</feature>
<comment type="subcellular location">
    <subcellularLocation>
        <location evidence="1">Membrane</location>
        <topology evidence="1">Multi-pass membrane protein</topology>
    </subcellularLocation>
</comment>
<keyword evidence="2 6" id="KW-0812">Transmembrane</keyword>
<feature type="non-terminal residue" evidence="8">
    <location>
        <position position="350"/>
    </location>
</feature>
<dbReference type="EMBL" id="JACRDE010000017">
    <property type="protein sequence ID" value="MBI5247952.1"/>
    <property type="molecule type" value="Genomic_DNA"/>
</dbReference>
<dbReference type="PANTHER" id="PTHR32234:SF0">
    <property type="entry name" value="THIOL:DISULFIDE INTERCHANGE PROTEIN DSBD"/>
    <property type="match status" value="1"/>
</dbReference>
<name>A0A9D6UYF2_9BACT</name>
<dbReference type="AlphaFoldDB" id="A0A9D6UYF2"/>
<dbReference type="InterPro" id="IPR001763">
    <property type="entry name" value="Rhodanese-like_dom"/>
</dbReference>
<keyword evidence="4 6" id="KW-1133">Transmembrane helix</keyword>
<evidence type="ECO:0000256" key="3">
    <source>
        <dbReference type="ARBA" id="ARBA00022748"/>
    </source>
</evidence>
<accession>A0A9D6UYF2</accession>
<sequence>MQLGYTNVYRDPKGFPEWKAADLPIESIPANQARSTSEPRNAGPLHGWAMLWTLLGVFAGGLALNLTPCVYPLIPITVSYFGGRSRQGRGILAIHGLLYLGGLSVTNSVLGLVAALTGSLMGAALQNPIVLVIVAGVLVFFSTSLFGFWELQLPQSLTSAASKSYAGYFGTLFMGLTLGVVAAPCLGPFVLGLLTWVASMGSPWLGFLIFFTLSLGLGVPLFFLAMFSGSLEKLPGSGEWMLWVRKLMGWVLVGMAAYFVKPLLPSSVGVVVLAGVALAAGLHLGWIDSTRGGFRAFGVVKNAIGIAGLVVGVFLIGSWLMIGPGVSWQSYSNEALEQARKSNKPVIVDF</sequence>
<evidence type="ECO:0000313" key="8">
    <source>
        <dbReference type="EMBL" id="MBI5247952.1"/>
    </source>
</evidence>
<feature type="transmembrane region" description="Helical" evidence="6">
    <location>
        <begin position="204"/>
        <end position="228"/>
    </location>
</feature>
<protein>
    <submittedName>
        <fullName evidence="8">Sulfite exporter TauE/SafE family protein</fullName>
    </submittedName>
</protein>
<dbReference type="Proteomes" id="UP000807825">
    <property type="component" value="Unassembled WGS sequence"/>
</dbReference>
<keyword evidence="3" id="KW-0201">Cytochrome c-type biogenesis</keyword>
<feature type="transmembrane region" description="Helical" evidence="6">
    <location>
        <begin position="129"/>
        <end position="151"/>
    </location>
</feature>
<feature type="transmembrane region" description="Helical" evidence="6">
    <location>
        <begin position="299"/>
        <end position="322"/>
    </location>
</feature>
<proteinExistence type="predicted"/>
<feature type="domain" description="Rhodanese" evidence="7">
    <location>
        <begin position="2"/>
        <end position="27"/>
    </location>
</feature>
<dbReference type="InterPro" id="IPR003834">
    <property type="entry name" value="Cyt_c_assmbl_TM_dom"/>
</dbReference>
<evidence type="ECO:0000259" key="7">
    <source>
        <dbReference type="PROSITE" id="PS50206"/>
    </source>
</evidence>
<dbReference type="GO" id="GO:0045454">
    <property type="term" value="P:cell redox homeostasis"/>
    <property type="evidence" value="ECO:0007669"/>
    <property type="project" value="TreeGrafter"/>
</dbReference>
<feature type="transmembrane region" description="Helical" evidence="6">
    <location>
        <begin position="172"/>
        <end position="198"/>
    </location>
</feature>
<dbReference type="PANTHER" id="PTHR32234">
    <property type="entry name" value="THIOL:DISULFIDE INTERCHANGE PROTEIN DSBD"/>
    <property type="match status" value="1"/>
</dbReference>
<comment type="caution">
    <text evidence="8">The sequence shown here is derived from an EMBL/GenBank/DDBJ whole genome shotgun (WGS) entry which is preliminary data.</text>
</comment>
<dbReference type="Pfam" id="PF02683">
    <property type="entry name" value="DsbD_TM"/>
    <property type="match status" value="1"/>
</dbReference>
<dbReference type="GO" id="GO:0017004">
    <property type="term" value="P:cytochrome complex assembly"/>
    <property type="evidence" value="ECO:0007669"/>
    <property type="project" value="UniProtKB-KW"/>
</dbReference>
<evidence type="ECO:0000256" key="6">
    <source>
        <dbReference type="SAM" id="Phobius"/>
    </source>
</evidence>
<gene>
    <name evidence="8" type="ORF">HY912_00525</name>
</gene>
<reference evidence="8" key="1">
    <citation type="submission" date="2020-07" db="EMBL/GenBank/DDBJ databases">
        <title>Huge and variable diversity of episymbiotic CPR bacteria and DPANN archaea in groundwater ecosystems.</title>
        <authorList>
            <person name="He C.Y."/>
            <person name="Keren R."/>
            <person name="Whittaker M."/>
            <person name="Farag I.F."/>
            <person name="Doudna J."/>
            <person name="Cate J.H.D."/>
            <person name="Banfield J.F."/>
        </authorList>
    </citation>
    <scope>NUCLEOTIDE SEQUENCE</scope>
    <source>
        <strain evidence="8">NC_groundwater_1664_Pr3_B-0.1um_52_9</strain>
    </source>
</reference>
<organism evidence="8 9">
    <name type="scientific">Desulfomonile tiedjei</name>
    <dbReference type="NCBI Taxonomy" id="2358"/>
    <lineage>
        <taxon>Bacteria</taxon>
        <taxon>Pseudomonadati</taxon>
        <taxon>Thermodesulfobacteriota</taxon>
        <taxon>Desulfomonilia</taxon>
        <taxon>Desulfomonilales</taxon>
        <taxon>Desulfomonilaceae</taxon>
        <taxon>Desulfomonile</taxon>
    </lineage>
</organism>
<evidence type="ECO:0000256" key="1">
    <source>
        <dbReference type="ARBA" id="ARBA00004141"/>
    </source>
</evidence>
<evidence type="ECO:0000256" key="5">
    <source>
        <dbReference type="ARBA" id="ARBA00023136"/>
    </source>
</evidence>
<feature type="transmembrane region" description="Helical" evidence="6">
    <location>
        <begin position="92"/>
        <end position="117"/>
    </location>
</feature>
<keyword evidence="5 6" id="KW-0472">Membrane</keyword>
<evidence type="ECO:0000313" key="9">
    <source>
        <dbReference type="Proteomes" id="UP000807825"/>
    </source>
</evidence>
<evidence type="ECO:0000256" key="4">
    <source>
        <dbReference type="ARBA" id="ARBA00022989"/>
    </source>
</evidence>
<feature type="transmembrane region" description="Helical" evidence="6">
    <location>
        <begin position="49"/>
        <end position="71"/>
    </location>
</feature>